<evidence type="ECO:0000313" key="4">
    <source>
        <dbReference type="RefSeq" id="XP_019085564.1"/>
    </source>
</evidence>
<feature type="compositionally biased region" description="Basic and acidic residues" evidence="1">
    <location>
        <begin position="104"/>
        <end position="121"/>
    </location>
</feature>
<dbReference type="GeneID" id="104711621"/>
<dbReference type="RefSeq" id="XP_019085564.1">
    <property type="nucleotide sequence ID" value="XM_019230019.1"/>
</dbReference>
<feature type="domain" description="J" evidence="2">
    <location>
        <begin position="6"/>
        <end position="80"/>
    </location>
</feature>
<dbReference type="PANTHER" id="PTHR45098:SF1">
    <property type="entry name" value="DNAJ DOMAIN CONTAINING PROTEIN, EXPRESSED"/>
    <property type="match status" value="1"/>
</dbReference>
<sequence>MGDFVDHYAVLGLPPYGEDSYGVKIGKEQIRKAYLCKALKLHPDKNPDDPNNAHEEFRKLKNSYDILIDPKSKELFDNLLRAKFERQKHKRKSREDEEFWNNIPEEKEKEQQPKRRTQGDPEFWKKVLEEEDEEEEPSDQCDSDEVLHEKETLRNLYKKVKEIRIAHAKKRESLGRFVNNIPKARPRHLFRSKFSMDGFVPYEARVLRRVKEAAENHKRSSFSQPGLV</sequence>
<evidence type="ECO:0000313" key="3">
    <source>
        <dbReference type="Proteomes" id="UP000694864"/>
    </source>
</evidence>
<dbReference type="InterPro" id="IPR001623">
    <property type="entry name" value="DnaJ_domain"/>
</dbReference>
<evidence type="ECO:0000259" key="2">
    <source>
        <dbReference type="PROSITE" id="PS50076"/>
    </source>
</evidence>
<feature type="region of interest" description="Disordered" evidence="1">
    <location>
        <begin position="91"/>
        <end position="121"/>
    </location>
</feature>
<dbReference type="PANTHER" id="PTHR45098">
    <property type="entry name" value="DNAJ DOMAIN CONTAINING PROTEIN, EXPRESSED"/>
    <property type="match status" value="1"/>
</dbReference>
<dbReference type="InterPro" id="IPR036869">
    <property type="entry name" value="J_dom_sf"/>
</dbReference>
<protein>
    <submittedName>
        <fullName evidence="4">Uncharacterized J domain-containing protein C4H3.01-like</fullName>
    </submittedName>
</protein>
<dbReference type="SUPFAM" id="SSF46565">
    <property type="entry name" value="Chaperone J-domain"/>
    <property type="match status" value="1"/>
</dbReference>
<reference evidence="4" key="2">
    <citation type="submission" date="2025-08" db="UniProtKB">
        <authorList>
            <consortium name="RefSeq"/>
        </authorList>
    </citation>
    <scope>IDENTIFICATION</scope>
    <source>
        <tissue evidence="4">Leaf</tissue>
    </source>
</reference>
<evidence type="ECO:0000256" key="1">
    <source>
        <dbReference type="SAM" id="MobiDB-lite"/>
    </source>
</evidence>
<dbReference type="SMART" id="SM00271">
    <property type="entry name" value="DnaJ"/>
    <property type="match status" value="1"/>
</dbReference>
<name>A0ABM1QFM6_CAMSA</name>
<dbReference type="Pfam" id="PF00226">
    <property type="entry name" value="DnaJ"/>
    <property type="match status" value="1"/>
</dbReference>
<dbReference type="CDD" id="cd06257">
    <property type="entry name" value="DnaJ"/>
    <property type="match status" value="1"/>
</dbReference>
<reference evidence="3" key="1">
    <citation type="journal article" date="2014" name="Nat. Commun.">
        <title>The emerging biofuel crop Camelina sativa retains a highly undifferentiated hexaploid genome structure.</title>
        <authorList>
            <person name="Kagale S."/>
            <person name="Koh C."/>
            <person name="Nixon J."/>
            <person name="Bollina V."/>
            <person name="Clarke W.E."/>
            <person name="Tuteja R."/>
            <person name="Spillane C."/>
            <person name="Robinson S.J."/>
            <person name="Links M.G."/>
            <person name="Clarke C."/>
            <person name="Higgins E.E."/>
            <person name="Huebert T."/>
            <person name="Sharpe A.G."/>
            <person name="Parkin I.A."/>
        </authorList>
    </citation>
    <scope>NUCLEOTIDE SEQUENCE [LARGE SCALE GENOMIC DNA]</scope>
    <source>
        <strain evidence="3">cv. DH55</strain>
    </source>
</reference>
<organism evidence="3 4">
    <name type="scientific">Camelina sativa</name>
    <name type="common">False flax</name>
    <name type="synonym">Myagrum sativum</name>
    <dbReference type="NCBI Taxonomy" id="90675"/>
    <lineage>
        <taxon>Eukaryota</taxon>
        <taxon>Viridiplantae</taxon>
        <taxon>Streptophyta</taxon>
        <taxon>Embryophyta</taxon>
        <taxon>Tracheophyta</taxon>
        <taxon>Spermatophyta</taxon>
        <taxon>Magnoliopsida</taxon>
        <taxon>eudicotyledons</taxon>
        <taxon>Gunneridae</taxon>
        <taxon>Pentapetalae</taxon>
        <taxon>rosids</taxon>
        <taxon>malvids</taxon>
        <taxon>Brassicales</taxon>
        <taxon>Brassicaceae</taxon>
        <taxon>Camelineae</taxon>
        <taxon>Camelina</taxon>
    </lineage>
</organism>
<accession>A0ABM1QFM6</accession>
<dbReference type="PROSITE" id="PS50076">
    <property type="entry name" value="DNAJ_2"/>
    <property type="match status" value="1"/>
</dbReference>
<keyword evidence="3" id="KW-1185">Reference proteome</keyword>
<dbReference type="Gene3D" id="1.10.287.110">
    <property type="entry name" value="DnaJ domain"/>
    <property type="match status" value="1"/>
</dbReference>
<dbReference type="PROSITE" id="PS00636">
    <property type="entry name" value="DNAJ_1"/>
    <property type="match status" value="1"/>
</dbReference>
<proteinExistence type="predicted"/>
<dbReference type="InterPro" id="IPR018253">
    <property type="entry name" value="DnaJ_domain_CS"/>
</dbReference>
<dbReference type="Proteomes" id="UP000694864">
    <property type="component" value="Chromosome 9"/>
</dbReference>
<gene>
    <name evidence="4" type="primary">LOC104711621</name>
</gene>
<dbReference type="PRINTS" id="PR00625">
    <property type="entry name" value="JDOMAIN"/>
</dbReference>